<name>A0A9N9WLV7_9DIPT</name>
<reference evidence="9" key="1">
    <citation type="submission" date="2022-01" db="EMBL/GenBank/DDBJ databases">
        <authorList>
            <person name="King R."/>
        </authorList>
    </citation>
    <scope>NUCLEOTIDE SEQUENCE</scope>
</reference>
<evidence type="ECO:0000256" key="5">
    <source>
        <dbReference type="ARBA" id="ARBA00022989"/>
    </source>
</evidence>
<dbReference type="InterPro" id="IPR050382">
    <property type="entry name" value="MFS_Na/Anion_cotransporter"/>
</dbReference>
<evidence type="ECO:0000259" key="8">
    <source>
        <dbReference type="PROSITE" id="PS50850"/>
    </source>
</evidence>
<evidence type="ECO:0000256" key="3">
    <source>
        <dbReference type="ARBA" id="ARBA00022692"/>
    </source>
</evidence>
<proteinExistence type="predicted"/>
<dbReference type="CDD" id="cd17318">
    <property type="entry name" value="MFS_SLC17"/>
    <property type="match status" value="1"/>
</dbReference>
<feature type="transmembrane region" description="Helical" evidence="7">
    <location>
        <begin position="218"/>
        <end position="237"/>
    </location>
</feature>
<dbReference type="GO" id="GO:0016020">
    <property type="term" value="C:membrane"/>
    <property type="evidence" value="ECO:0007669"/>
    <property type="project" value="UniProtKB-SubCell"/>
</dbReference>
<evidence type="ECO:0000256" key="7">
    <source>
        <dbReference type="SAM" id="Phobius"/>
    </source>
</evidence>
<dbReference type="Proteomes" id="UP001153620">
    <property type="component" value="Chromosome 1"/>
</dbReference>
<accession>A0A9N9WLV7</accession>
<evidence type="ECO:0000256" key="2">
    <source>
        <dbReference type="ARBA" id="ARBA00022448"/>
    </source>
</evidence>
<dbReference type="PROSITE" id="PS50850">
    <property type="entry name" value="MFS"/>
    <property type="match status" value="1"/>
</dbReference>
<comment type="subcellular location">
    <subcellularLocation>
        <location evidence="1">Membrane</location>
        <topology evidence="1">Multi-pass membrane protein</topology>
    </subcellularLocation>
</comment>
<feature type="transmembrane region" description="Helical" evidence="7">
    <location>
        <begin position="97"/>
        <end position="116"/>
    </location>
</feature>
<feature type="transmembrane region" description="Helical" evidence="7">
    <location>
        <begin position="358"/>
        <end position="378"/>
    </location>
</feature>
<evidence type="ECO:0000313" key="10">
    <source>
        <dbReference type="Proteomes" id="UP001153620"/>
    </source>
</evidence>
<gene>
    <name evidence="9" type="ORF">CHIRRI_LOCUS3596</name>
</gene>
<organism evidence="9 10">
    <name type="scientific">Chironomus riparius</name>
    <dbReference type="NCBI Taxonomy" id="315576"/>
    <lineage>
        <taxon>Eukaryota</taxon>
        <taxon>Metazoa</taxon>
        <taxon>Ecdysozoa</taxon>
        <taxon>Arthropoda</taxon>
        <taxon>Hexapoda</taxon>
        <taxon>Insecta</taxon>
        <taxon>Pterygota</taxon>
        <taxon>Neoptera</taxon>
        <taxon>Endopterygota</taxon>
        <taxon>Diptera</taxon>
        <taxon>Nematocera</taxon>
        <taxon>Chironomoidea</taxon>
        <taxon>Chironomidae</taxon>
        <taxon>Chironominae</taxon>
        <taxon>Chironomus</taxon>
    </lineage>
</organism>
<feature type="transmembrane region" description="Helical" evidence="7">
    <location>
        <begin position="21"/>
        <end position="46"/>
    </location>
</feature>
<dbReference type="PANTHER" id="PTHR11662:SF336">
    <property type="entry name" value="LP19554P"/>
    <property type="match status" value="1"/>
</dbReference>
<evidence type="ECO:0000256" key="6">
    <source>
        <dbReference type="ARBA" id="ARBA00023136"/>
    </source>
</evidence>
<protein>
    <recommendedName>
        <fullName evidence="8">Major facilitator superfamily (MFS) profile domain-containing protein</fullName>
    </recommendedName>
</protein>
<keyword evidence="5 7" id="KW-1133">Transmembrane helix</keyword>
<dbReference type="PANTHER" id="PTHR11662">
    <property type="entry name" value="SOLUTE CARRIER FAMILY 17"/>
    <property type="match status" value="1"/>
</dbReference>
<dbReference type="AlphaFoldDB" id="A0A9N9WLV7"/>
<dbReference type="GO" id="GO:0006820">
    <property type="term" value="P:monoatomic anion transport"/>
    <property type="evidence" value="ECO:0007669"/>
    <property type="project" value="TreeGrafter"/>
</dbReference>
<keyword evidence="6 7" id="KW-0472">Membrane</keyword>
<keyword evidence="3 7" id="KW-0812">Transmembrane</keyword>
<evidence type="ECO:0000313" key="9">
    <source>
        <dbReference type="EMBL" id="CAG9800657.1"/>
    </source>
</evidence>
<dbReference type="GO" id="GO:0015293">
    <property type="term" value="F:symporter activity"/>
    <property type="evidence" value="ECO:0007669"/>
    <property type="project" value="UniProtKB-KW"/>
</dbReference>
<dbReference type="InterPro" id="IPR036259">
    <property type="entry name" value="MFS_trans_sf"/>
</dbReference>
<feature type="transmembrane region" description="Helical" evidence="7">
    <location>
        <begin position="414"/>
        <end position="438"/>
    </location>
</feature>
<evidence type="ECO:0000256" key="1">
    <source>
        <dbReference type="ARBA" id="ARBA00004141"/>
    </source>
</evidence>
<keyword evidence="2" id="KW-0813">Transport</keyword>
<dbReference type="FunFam" id="1.20.1250.20:FF:000003">
    <property type="entry name" value="Solute carrier family 17 member 3"/>
    <property type="match status" value="1"/>
</dbReference>
<reference evidence="9" key="2">
    <citation type="submission" date="2022-10" db="EMBL/GenBank/DDBJ databases">
        <authorList>
            <consortium name="ENA_rothamsted_submissions"/>
            <consortium name="culmorum"/>
            <person name="King R."/>
        </authorList>
    </citation>
    <scope>NUCLEOTIDE SEQUENCE</scope>
</reference>
<feature type="transmembrane region" description="Helical" evidence="7">
    <location>
        <begin position="188"/>
        <end position="206"/>
    </location>
</feature>
<keyword evidence="10" id="KW-1185">Reference proteome</keyword>
<sequence>MVQTVNAKLLSSIFDKIPTRLNVALLLFMASFISYMLRVNFSIIIIKMSADTNATTIQINSSLTASSSDLLLTNETDVVYRSSHNDDDDQFNWDKKAQGLLLSAYFYGYLFPNLIGGSLAEMYGGRKVVFFTMLISSIITALSPFAAHNNFIFMFIMRFVLGLMGGFLYPALHQIISKWAPFEEKGKFVSTLMGGVFGTVISWPLTGYITEHFGWRHAFYAPAVLSMLISFVWLYFVHDSPTVHPRITKAEKELIEKSLGAVKTDKKKHWPPMNHVLKSLPFYSLVFLHFGGTFGLFFLITAAPKFMSEVLKFKLTEAGILSSLPYLARLIAGYIFGSIGDTLRHKKILGTTAIRKSFCIFSHIIPGLFLLLLCKIGYDPYICVAVITLSLGFNGAATMTNLQNSQDLAPSFAGQLYGIINFVATTSGFISPLIVAYFTQERSTMDEWQWIFIIGAFVYILPGLFFIAFGSGEVQKWNEGQSDSKSDEKNKP</sequence>
<dbReference type="SUPFAM" id="SSF103473">
    <property type="entry name" value="MFS general substrate transporter"/>
    <property type="match status" value="1"/>
</dbReference>
<dbReference type="Pfam" id="PF07690">
    <property type="entry name" value="MFS_1"/>
    <property type="match status" value="1"/>
</dbReference>
<dbReference type="InterPro" id="IPR020846">
    <property type="entry name" value="MFS_dom"/>
</dbReference>
<dbReference type="EMBL" id="OU895877">
    <property type="protein sequence ID" value="CAG9800657.1"/>
    <property type="molecule type" value="Genomic_DNA"/>
</dbReference>
<feature type="domain" description="Major facilitator superfamily (MFS) profile" evidence="8">
    <location>
        <begin position="26"/>
        <end position="474"/>
    </location>
</feature>
<keyword evidence="4" id="KW-0769">Symport</keyword>
<feature type="transmembrane region" description="Helical" evidence="7">
    <location>
        <begin position="152"/>
        <end position="176"/>
    </location>
</feature>
<dbReference type="InterPro" id="IPR011701">
    <property type="entry name" value="MFS"/>
</dbReference>
<feature type="transmembrane region" description="Helical" evidence="7">
    <location>
        <begin position="450"/>
        <end position="469"/>
    </location>
</feature>
<evidence type="ECO:0000256" key="4">
    <source>
        <dbReference type="ARBA" id="ARBA00022847"/>
    </source>
</evidence>
<feature type="transmembrane region" description="Helical" evidence="7">
    <location>
        <begin position="128"/>
        <end position="146"/>
    </location>
</feature>
<dbReference type="OrthoDB" id="2985014at2759"/>
<feature type="transmembrane region" description="Helical" evidence="7">
    <location>
        <begin position="280"/>
        <end position="300"/>
    </location>
</feature>
<feature type="transmembrane region" description="Helical" evidence="7">
    <location>
        <begin position="320"/>
        <end position="337"/>
    </location>
</feature>
<dbReference type="Gene3D" id="1.20.1250.20">
    <property type="entry name" value="MFS general substrate transporter like domains"/>
    <property type="match status" value="2"/>
</dbReference>